<dbReference type="Proteomes" id="UP000016935">
    <property type="component" value="Unassembled WGS sequence"/>
</dbReference>
<dbReference type="GO" id="GO:0020037">
    <property type="term" value="F:heme binding"/>
    <property type="evidence" value="ECO:0007669"/>
    <property type="project" value="InterPro"/>
</dbReference>
<proteinExistence type="inferred from homology"/>
<organism evidence="11 12">
    <name type="scientific">Exserohilum turcicum (strain 28A)</name>
    <name type="common">Northern leaf blight fungus</name>
    <name type="synonym">Setosphaeria turcica</name>
    <dbReference type="NCBI Taxonomy" id="671987"/>
    <lineage>
        <taxon>Eukaryota</taxon>
        <taxon>Fungi</taxon>
        <taxon>Dikarya</taxon>
        <taxon>Ascomycota</taxon>
        <taxon>Pezizomycotina</taxon>
        <taxon>Dothideomycetes</taxon>
        <taxon>Pleosporomycetidae</taxon>
        <taxon>Pleosporales</taxon>
        <taxon>Pleosporineae</taxon>
        <taxon>Pleosporaceae</taxon>
        <taxon>Exserohilum</taxon>
    </lineage>
</organism>
<protein>
    <recommendedName>
        <fullName evidence="13">Cytochrome P450</fullName>
    </recommendedName>
</protein>
<dbReference type="RefSeq" id="XP_008028501.1">
    <property type="nucleotide sequence ID" value="XM_008030310.1"/>
</dbReference>
<keyword evidence="10" id="KW-1133">Transmembrane helix</keyword>
<evidence type="ECO:0000256" key="3">
    <source>
        <dbReference type="ARBA" id="ARBA00022617"/>
    </source>
</evidence>
<evidence type="ECO:0000256" key="4">
    <source>
        <dbReference type="ARBA" id="ARBA00022723"/>
    </source>
</evidence>
<evidence type="ECO:0000256" key="10">
    <source>
        <dbReference type="SAM" id="Phobius"/>
    </source>
</evidence>
<keyword evidence="7 9" id="KW-0503">Monooxygenase</keyword>
<keyword evidence="12" id="KW-1185">Reference proteome</keyword>
<evidence type="ECO:0000313" key="11">
    <source>
        <dbReference type="EMBL" id="EOA84108.1"/>
    </source>
</evidence>
<dbReference type="eggNOG" id="KOG0158">
    <property type="taxonomic scope" value="Eukaryota"/>
</dbReference>
<dbReference type="PRINTS" id="PR00463">
    <property type="entry name" value="EP450I"/>
</dbReference>
<keyword evidence="4 8" id="KW-0479">Metal-binding</keyword>
<dbReference type="Gene3D" id="1.10.630.10">
    <property type="entry name" value="Cytochrome P450"/>
    <property type="match status" value="1"/>
</dbReference>
<evidence type="ECO:0000256" key="9">
    <source>
        <dbReference type="RuleBase" id="RU000461"/>
    </source>
</evidence>
<comment type="similarity">
    <text evidence="2 9">Belongs to the cytochrome P450 family.</text>
</comment>
<feature type="transmembrane region" description="Helical" evidence="10">
    <location>
        <begin position="6"/>
        <end position="29"/>
    </location>
</feature>
<dbReference type="GO" id="GO:0005506">
    <property type="term" value="F:iron ion binding"/>
    <property type="evidence" value="ECO:0007669"/>
    <property type="project" value="InterPro"/>
</dbReference>
<keyword evidence="10" id="KW-0812">Transmembrane</keyword>
<dbReference type="OrthoDB" id="1470350at2759"/>
<dbReference type="InterPro" id="IPR001128">
    <property type="entry name" value="Cyt_P450"/>
</dbReference>
<dbReference type="PRINTS" id="PR00385">
    <property type="entry name" value="P450"/>
</dbReference>
<dbReference type="PANTHER" id="PTHR24305">
    <property type="entry name" value="CYTOCHROME P450"/>
    <property type="match status" value="1"/>
</dbReference>
<keyword evidence="10" id="KW-0472">Membrane</keyword>
<dbReference type="GeneID" id="19401197"/>
<dbReference type="Pfam" id="PF00067">
    <property type="entry name" value="p450"/>
    <property type="match status" value="1"/>
</dbReference>
<dbReference type="HOGENOM" id="CLU_001570_14_11_1"/>
<evidence type="ECO:0000256" key="5">
    <source>
        <dbReference type="ARBA" id="ARBA00023002"/>
    </source>
</evidence>
<name>R0JSR3_EXST2</name>
<dbReference type="GO" id="GO:0016705">
    <property type="term" value="F:oxidoreductase activity, acting on paired donors, with incorporation or reduction of molecular oxygen"/>
    <property type="evidence" value="ECO:0007669"/>
    <property type="project" value="InterPro"/>
</dbReference>
<dbReference type="PANTHER" id="PTHR24305:SF29">
    <property type="entry name" value="BENZOATE-PARA-HYDROXYLASE"/>
    <property type="match status" value="1"/>
</dbReference>
<evidence type="ECO:0000256" key="7">
    <source>
        <dbReference type="ARBA" id="ARBA00023033"/>
    </source>
</evidence>
<accession>R0JSR3</accession>
<dbReference type="SUPFAM" id="SSF48264">
    <property type="entry name" value="Cytochrome P450"/>
    <property type="match status" value="1"/>
</dbReference>
<gene>
    <name evidence="11" type="ORF">SETTUDRAFT_172620</name>
</gene>
<sequence length="500" mass="57628">MVYLDYFVPTLSLTDILILCLKALAIYYINWPLLWALDHITFDPLAKLPGPKLRGAFHFPDYWSVVTGNTHRKWTALHKQYGEVVRVSPDLVSFINPEAWRQIYGHGNTQPMQKDPVFYFRPPSDIISANDADHARIRRPLNHAYSEQALRSQESMINSYVTLLIQKLRKRAVENTPVDLVQWLNFTTFDITGDLTFAESFGALDQETYNVWMANLFNAFRFATILNVINRYPIIGTPLMALLKRVPALARAEHQHNVYTEKKTTKRLATQTDRKDFISYILKNKGAITNYELEQTSGTLIVGGSETIATLLSGLFYHLQRNPQWMDKLHEEIRTSFASESEINFASLSQLKILNAIIYETFRIYPPVPTALPRVVPKQGATICGHWLPVGTRVGVPQYAMYHSSLYFTAPEVFAPERFLGAKEYEADKRHVIQPFSVGPRNCIGQSLAWAEARTIIARLVWHFEFELVDKEAKWEDQRVFVLWEKPSLMTRLREREVAM</sequence>
<dbReference type="AlphaFoldDB" id="R0JSR3"/>
<keyword evidence="5 9" id="KW-0560">Oxidoreductase</keyword>
<dbReference type="InterPro" id="IPR050121">
    <property type="entry name" value="Cytochrome_P450_monoxygenase"/>
</dbReference>
<dbReference type="InterPro" id="IPR002401">
    <property type="entry name" value="Cyt_P450_E_grp-I"/>
</dbReference>
<reference evidence="11 12" key="2">
    <citation type="journal article" date="2013" name="PLoS Genet.">
        <title>Comparative genome structure, secondary metabolite, and effector coding capacity across Cochliobolus pathogens.</title>
        <authorList>
            <person name="Condon B.J."/>
            <person name="Leng Y."/>
            <person name="Wu D."/>
            <person name="Bushley K.E."/>
            <person name="Ohm R.A."/>
            <person name="Otillar R."/>
            <person name="Martin J."/>
            <person name="Schackwitz W."/>
            <person name="Grimwood J."/>
            <person name="MohdZainudin N."/>
            <person name="Xue C."/>
            <person name="Wang R."/>
            <person name="Manning V.A."/>
            <person name="Dhillon B."/>
            <person name="Tu Z.J."/>
            <person name="Steffenson B.J."/>
            <person name="Salamov A."/>
            <person name="Sun H."/>
            <person name="Lowry S."/>
            <person name="LaButti K."/>
            <person name="Han J."/>
            <person name="Copeland A."/>
            <person name="Lindquist E."/>
            <person name="Barry K."/>
            <person name="Schmutz J."/>
            <person name="Baker S.E."/>
            <person name="Ciuffetti L.M."/>
            <person name="Grigoriev I.V."/>
            <person name="Zhong S."/>
            <person name="Turgeon B.G."/>
        </authorList>
    </citation>
    <scope>NUCLEOTIDE SEQUENCE [LARGE SCALE GENOMIC DNA]</scope>
    <source>
        <strain evidence="12">28A</strain>
    </source>
</reference>
<dbReference type="InterPro" id="IPR036396">
    <property type="entry name" value="Cyt_P450_sf"/>
</dbReference>
<dbReference type="GO" id="GO:0004497">
    <property type="term" value="F:monooxygenase activity"/>
    <property type="evidence" value="ECO:0007669"/>
    <property type="project" value="UniProtKB-KW"/>
</dbReference>
<keyword evidence="6 8" id="KW-0408">Iron</keyword>
<evidence type="ECO:0000256" key="8">
    <source>
        <dbReference type="PIRSR" id="PIRSR602401-1"/>
    </source>
</evidence>
<dbReference type="EMBL" id="KB908814">
    <property type="protein sequence ID" value="EOA84108.1"/>
    <property type="molecule type" value="Genomic_DNA"/>
</dbReference>
<evidence type="ECO:0000256" key="6">
    <source>
        <dbReference type="ARBA" id="ARBA00023004"/>
    </source>
</evidence>
<dbReference type="CDD" id="cd11058">
    <property type="entry name" value="CYP60B-like"/>
    <property type="match status" value="1"/>
</dbReference>
<evidence type="ECO:0000256" key="2">
    <source>
        <dbReference type="ARBA" id="ARBA00010617"/>
    </source>
</evidence>
<evidence type="ECO:0008006" key="13">
    <source>
        <dbReference type="Google" id="ProtNLM"/>
    </source>
</evidence>
<comment type="cofactor">
    <cofactor evidence="1 8">
        <name>heme</name>
        <dbReference type="ChEBI" id="CHEBI:30413"/>
    </cofactor>
</comment>
<dbReference type="PROSITE" id="PS00086">
    <property type="entry name" value="CYTOCHROME_P450"/>
    <property type="match status" value="1"/>
</dbReference>
<dbReference type="STRING" id="671987.R0JSR3"/>
<reference evidence="11 12" key="1">
    <citation type="journal article" date="2012" name="PLoS Pathog.">
        <title>Diverse lifestyles and strategies of plant pathogenesis encoded in the genomes of eighteen Dothideomycetes fungi.</title>
        <authorList>
            <person name="Ohm R.A."/>
            <person name="Feau N."/>
            <person name="Henrissat B."/>
            <person name="Schoch C.L."/>
            <person name="Horwitz B.A."/>
            <person name="Barry K.W."/>
            <person name="Condon B.J."/>
            <person name="Copeland A.C."/>
            <person name="Dhillon B."/>
            <person name="Glaser F."/>
            <person name="Hesse C.N."/>
            <person name="Kosti I."/>
            <person name="LaButti K."/>
            <person name="Lindquist E.A."/>
            <person name="Lucas S."/>
            <person name="Salamov A.A."/>
            <person name="Bradshaw R.E."/>
            <person name="Ciuffetti L."/>
            <person name="Hamelin R.C."/>
            <person name="Kema G.H.J."/>
            <person name="Lawrence C."/>
            <person name="Scott J.A."/>
            <person name="Spatafora J.W."/>
            <person name="Turgeon B.G."/>
            <person name="de Wit P.J.G.M."/>
            <person name="Zhong S."/>
            <person name="Goodwin S.B."/>
            <person name="Grigoriev I.V."/>
        </authorList>
    </citation>
    <scope>NUCLEOTIDE SEQUENCE [LARGE SCALE GENOMIC DNA]</scope>
    <source>
        <strain evidence="12">28A</strain>
    </source>
</reference>
<keyword evidence="3 8" id="KW-0349">Heme</keyword>
<dbReference type="InterPro" id="IPR017972">
    <property type="entry name" value="Cyt_P450_CS"/>
</dbReference>
<evidence type="ECO:0000256" key="1">
    <source>
        <dbReference type="ARBA" id="ARBA00001971"/>
    </source>
</evidence>
<feature type="binding site" description="axial binding residue" evidence="8">
    <location>
        <position position="443"/>
    </location>
    <ligand>
        <name>heme</name>
        <dbReference type="ChEBI" id="CHEBI:30413"/>
    </ligand>
    <ligandPart>
        <name>Fe</name>
        <dbReference type="ChEBI" id="CHEBI:18248"/>
    </ligandPart>
</feature>
<evidence type="ECO:0000313" key="12">
    <source>
        <dbReference type="Proteomes" id="UP000016935"/>
    </source>
</evidence>